<dbReference type="Proteomes" id="UP001152523">
    <property type="component" value="Unassembled WGS sequence"/>
</dbReference>
<protein>
    <submittedName>
        <fullName evidence="3">Uncharacterized protein</fullName>
    </submittedName>
</protein>
<evidence type="ECO:0000256" key="1">
    <source>
        <dbReference type="SAM" id="MobiDB-lite"/>
    </source>
</evidence>
<reference evidence="3" key="1">
    <citation type="submission" date="2022-07" db="EMBL/GenBank/DDBJ databases">
        <authorList>
            <person name="Macas J."/>
            <person name="Novak P."/>
            <person name="Neumann P."/>
        </authorList>
    </citation>
    <scope>NUCLEOTIDE SEQUENCE</scope>
</reference>
<keyword evidence="4" id="KW-1185">Reference proteome</keyword>
<dbReference type="EMBL" id="CAMAPF010000945">
    <property type="protein sequence ID" value="CAH9127212.1"/>
    <property type="molecule type" value="Genomic_DNA"/>
</dbReference>
<keyword evidence="2" id="KW-0732">Signal</keyword>
<sequence length="105" mass="11380">MKFFRRQILVVLLMEMCALNVLVLHGDPSSSSSSSGDLDVDCMDKCFPDNDCVGGEKDYLECVMAELDACTEDCGGGSPGSHPLAMVPAPSPTPSSRKKNQYYIR</sequence>
<name>A0AAV0EVD2_9ASTE</name>
<evidence type="ECO:0000256" key="2">
    <source>
        <dbReference type="SAM" id="SignalP"/>
    </source>
</evidence>
<accession>A0AAV0EVD2</accession>
<feature type="compositionally biased region" description="Basic residues" evidence="1">
    <location>
        <begin position="96"/>
        <end position="105"/>
    </location>
</feature>
<evidence type="ECO:0000313" key="4">
    <source>
        <dbReference type="Proteomes" id="UP001152523"/>
    </source>
</evidence>
<dbReference type="AlphaFoldDB" id="A0AAV0EVD2"/>
<proteinExistence type="predicted"/>
<evidence type="ECO:0000313" key="3">
    <source>
        <dbReference type="EMBL" id="CAH9127212.1"/>
    </source>
</evidence>
<feature type="signal peptide" evidence="2">
    <location>
        <begin position="1"/>
        <end position="23"/>
    </location>
</feature>
<comment type="caution">
    <text evidence="3">The sequence shown here is derived from an EMBL/GenBank/DDBJ whole genome shotgun (WGS) entry which is preliminary data.</text>
</comment>
<gene>
    <name evidence="3" type="ORF">CEPIT_LOCUS28141</name>
</gene>
<feature type="chain" id="PRO_5043336812" evidence="2">
    <location>
        <begin position="24"/>
        <end position="105"/>
    </location>
</feature>
<feature type="region of interest" description="Disordered" evidence="1">
    <location>
        <begin position="81"/>
        <end position="105"/>
    </location>
</feature>
<organism evidence="3 4">
    <name type="scientific">Cuscuta epithymum</name>
    <dbReference type="NCBI Taxonomy" id="186058"/>
    <lineage>
        <taxon>Eukaryota</taxon>
        <taxon>Viridiplantae</taxon>
        <taxon>Streptophyta</taxon>
        <taxon>Embryophyta</taxon>
        <taxon>Tracheophyta</taxon>
        <taxon>Spermatophyta</taxon>
        <taxon>Magnoliopsida</taxon>
        <taxon>eudicotyledons</taxon>
        <taxon>Gunneridae</taxon>
        <taxon>Pentapetalae</taxon>
        <taxon>asterids</taxon>
        <taxon>lamiids</taxon>
        <taxon>Solanales</taxon>
        <taxon>Convolvulaceae</taxon>
        <taxon>Cuscuteae</taxon>
        <taxon>Cuscuta</taxon>
        <taxon>Cuscuta subgen. Cuscuta</taxon>
    </lineage>
</organism>